<evidence type="ECO:0000313" key="1">
    <source>
        <dbReference type="EMBL" id="QCI27993.1"/>
    </source>
</evidence>
<reference evidence="4" key="1">
    <citation type="submission" date="2018-03" db="EMBL/GenBank/DDBJ databases">
        <title>A comparative analysis of the Nautiliaceae.</title>
        <authorList>
            <person name="Grosche A."/>
            <person name="Smedile F."/>
            <person name="Vetriani C."/>
        </authorList>
    </citation>
    <scope>NUCLEOTIDE SEQUENCE [LARGE SCALE GENOMIC DNA]</scope>
    <source>
        <strain evidence="4">TB6</strain>
    </source>
</reference>
<reference evidence="1" key="3">
    <citation type="submission" date="2019-06" db="EMBL/GenBank/DDBJ databases">
        <title>A comparative analysis of the Nautiliaceae.</title>
        <authorList>
            <person name="Grosche A."/>
            <person name="Smedile F."/>
            <person name="Vetriani C."/>
        </authorList>
    </citation>
    <scope>NUCLEOTIDE SEQUENCE</scope>
    <source>
        <strain evidence="1">TB6</strain>
    </source>
</reference>
<evidence type="ECO:0000313" key="2">
    <source>
        <dbReference type="EMBL" id="ROR39821.1"/>
    </source>
</evidence>
<dbReference type="PANTHER" id="PTHR19288:SF46">
    <property type="entry name" value="HALOACID DEHALOGENASE-LIKE HYDROLASE DOMAIN-CONTAINING PROTEIN 2"/>
    <property type="match status" value="1"/>
</dbReference>
<sequence length="250" mass="28696">MRGYFIDIQGTLIDDKNFLPLPGAVEFLKYLNSKKIPFILLTNNTKRDSKEFIDYLKNLGFEFENYLDPLMVLDDYVKGKKIAPYGNEKFVELMKKYEIDYKNSDAVVLGIKLFSNEEFADIIEMLLRGSELIGMHKTSLYSKGDKRYPGLGAILEMLKYAVNKDYKVVGKPSATFFNRAKEILGFDYDKITIISDDLYGDLLPAKDLGMKSVLVLSGKIKSPEEITKKPDEIYKNLEDYLRNGVINERT</sequence>
<dbReference type="Proteomes" id="UP000298805">
    <property type="component" value="Chromosome"/>
</dbReference>
<dbReference type="InterPro" id="IPR036412">
    <property type="entry name" value="HAD-like_sf"/>
</dbReference>
<dbReference type="RefSeq" id="WP_123352213.1">
    <property type="nucleotide sequence ID" value="NZ_CP027432.2"/>
</dbReference>
<dbReference type="PANTHER" id="PTHR19288">
    <property type="entry name" value="4-NITROPHENYLPHOSPHATASE-RELATED"/>
    <property type="match status" value="1"/>
</dbReference>
<protein>
    <submittedName>
        <fullName evidence="1">HAD-IIA family hydrolase</fullName>
    </submittedName>
    <submittedName>
        <fullName evidence="2">NagD protein</fullName>
    </submittedName>
</protein>
<reference evidence="2 3" key="2">
    <citation type="submission" date="2018-11" db="EMBL/GenBank/DDBJ databases">
        <title>Genomic Encyclopedia of Type Strains, Phase IV (KMG-IV): sequencing the most valuable type-strain genomes for metagenomic binning, comparative biology and taxonomic classification.</title>
        <authorList>
            <person name="Goeker M."/>
        </authorList>
    </citation>
    <scope>NUCLEOTIDE SEQUENCE [LARGE SCALE GENOMIC DNA]</scope>
    <source>
        <strain evidence="2 3">DSM 27783</strain>
    </source>
</reference>
<dbReference type="SUPFAM" id="SSF56784">
    <property type="entry name" value="HAD-like"/>
    <property type="match status" value="1"/>
</dbReference>
<dbReference type="Pfam" id="PF13242">
    <property type="entry name" value="Hydrolase_like"/>
    <property type="match status" value="1"/>
</dbReference>
<organism evidence="2 3">
    <name type="scientific">Caminibacter pacificus</name>
    <dbReference type="NCBI Taxonomy" id="1424653"/>
    <lineage>
        <taxon>Bacteria</taxon>
        <taxon>Pseudomonadati</taxon>
        <taxon>Campylobacterota</taxon>
        <taxon>Epsilonproteobacteria</taxon>
        <taxon>Nautiliales</taxon>
        <taxon>Nautiliaceae</taxon>
        <taxon>Caminibacter</taxon>
    </lineage>
</organism>
<dbReference type="Pfam" id="PF13344">
    <property type="entry name" value="Hydrolase_6"/>
    <property type="match status" value="1"/>
</dbReference>
<dbReference type="GO" id="GO:0005737">
    <property type="term" value="C:cytoplasm"/>
    <property type="evidence" value="ECO:0007669"/>
    <property type="project" value="TreeGrafter"/>
</dbReference>
<dbReference type="NCBIfam" id="TIGR01460">
    <property type="entry name" value="HAD-SF-IIA"/>
    <property type="match status" value="1"/>
</dbReference>
<evidence type="ECO:0000313" key="3">
    <source>
        <dbReference type="Proteomes" id="UP000272781"/>
    </source>
</evidence>
<keyword evidence="4" id="KW-1185">Reference proteome</keyword>
<dbReference type="EMBL" id="CP027432">
    <property type="protein sequence ID" value="QCI27993.1"/>
    <property type="molecule type" value="Genomic_DNA"/>
</dbReference>
<accession>A0AAJ4RCA6</accession>
<dbReference type="EMBL" id="RJVK01000002">
    <property type="protein sequence ID" value="ROR39821.1"/>
    <property type="molecule type" value="Genomic_DNA"/>
</dbReference>
<dbReference type="AlphaFoldDB" id="A0AAJ4RCA6"/>
<dbReference type="Gene3D" id="3.40.50.1000">
    <property type="entry name" value="HAD superfamily/HAD-like"/>
    <property type="match status" value="2"/>
</dbReference>
<dbReference type="InterPro" id="IPR006357">
    <property type="entry name" value="HAD-SF_hydro_IIA"/>
</dbReference>
<dbReference type="GO" id="GO:0016791">
    <property type="term" value="F:phosphatase activity"/>
    <property type="evidence" value="ECO:0007669"/>
    <property type="project" value="TreeGrafter"/>
</dbReference>
<dbReference type="InterPro" id="IPR023214">
    <property type="entry name" value="HAD_sf"/>
</dbReference>
<gene>
    <name evidence="1" type="ORF">C6V80_03150</name>
    <name evidence="2" type="ORF">EDC58_0796</name>
</gene>
<proteinExistence type="predicted"/>
<evidence type="ECO:0000313" key="4">
    <source>
        <dbReference type="Proteomes" id="UP000298805"/>
    </source>
</evidence>
<dbReference type="Proteomes" id="UP000272781">
    <property type="component" value="Unassembled WGS sequence"/>
</dbReference>
<keyword evidence="1" id="KW-0378">Hydrolase</keyword>
<name>A0AAJ4RCA6_9BACT</name>